<evidence type="ECO:0000313" key="1">
    <source>
        <dbReference type="EMBL" id="VFR44082.1"/>
    </source>
</evidence>
<dbReference type="Gene3D" id="3.40.190.10">
    <property type="entry name" value="Periplasmic binding protein-like II"/>
    <property type="match status" value="1"/>
</dbReference>
<sequence>MFQPYTQRLLAACLGAATFATVPLAAQAADKWPTKPLRLIIPFAAGGNTDVVARLIAPHIEKAVGQTVVVENRPGAAGNIAAEFVAKADADGYTFLMGTVGTQAINYSIYKDIRFKAADFAPVTLVASVPNVLVVTPSMPVKSVKELIEYGRKNPGKLSFASSGAGSSIHLSGEMFKSREKIDMVHVPYKGSALAVTDLIGGQVNLMFDNLPTSLPHIQTGKLRALAVTSAQRSTNLPDVPTMAEAGVPNFEAGSWFGVLAPRKTSPEIIARIDGAIQKAMAQPEMRKRVIELGAVPMVKGPKEFDAFIGTEIEKWKAVVKDADIEPN</sequence>
<reference evidence="2" key="1">
    <citation type="submission" date="2019-03" db="EMBL/GenBank/DDBJ databases">
        <authorList>
            <person name="Danneels B."/>
        </authorList>
    </citation>
    <scope>NUCLEOTIDE SEQUENCE</scope>
</reference>
<dbReference type="PANTHER" id="PTHR42928">
    <property type="entry name" value="TRICARBOXYLATE-BINDING PROTEIN"/>
    <property type="match status" value="1"/>
</dbReference>
<dbReference type="AlphaFoldDB" id="A0A484TNA3"/>
<dbReference type="PIRSF" id="PIRSF017082">
    <property type="entry name" value="YflP"/>
    <property type="match status" value="1"/>
</dbReference>
<dbReference type="Pfam" id="PF03401">
    <property type="entry name" value="TctC"/>
    <property type="match status" value="1"/>
</dbReference>
<dbReference type="InterPro" id="IPR042100">
    <property type="entry name" value="Bug_dom1"/>
</dbReference>
<accession>A0A484TNA3</accession>
<organism evidence="2">
    <name type="scientific">plant metagenome</name>
    <dbReference type="NCBI Taxonomy" id="1297885"/>
    <lineage>
        <taxon>unclassified sequences</taxon>
        <taxon>metagenomes</taxon>
        <taxon>organismal metagenomes</taxon>
    </lineage>
</organism>
<dbReference type="PANTHER" id="PTHR42928:SF5">
    <property type="entry name" value="BLR1237 PROTEIN"/>
    <property type="match status" value="1"/>
</dbReference>
<dbReference type="InterPro" id="IPR005064">
    <property type="entry name" value="BUG"/>
</dbReference>
<evidence type="ECO:0000313" key="2">
    <source>
        <dbReference type="EMBL" id="VFR75135.1"/>
    </source>
</evidence>
<proteinExistence type="predicted"/>
<dbReference type="SUPFAM" id="SSF53850">
    <property type="entry name" value="Periplasmic binding protein-like II"/>
    <property type="match status" value="1"/>
</dbReference>
<gene>
    <name evidence="1" type="ORF">ANT2_0352</name>
    <name evidence="2" type="ORF">ANT3_0353</name>
</gene>
<protein>
    <submittedName>
        <fullName evidence="2">Tricarboxylate transport protein TctC</fullName>
    </submittedName>
</protein>
<dbReference type="Gene3D" id="3.40.190.150">
    <property type="entry name" value="Bordetella uptake gene, domain 1"/>
    <property type="match status" value="1"/>
</dbReference>
<name>A0A484TNA3_9ZZZZ</name>
<dbReference type="CDD" id="cd07012">
    <property type="entry name" value="PBP2_Bug_TTT"/>
    <property type="match status" value="1"/>
</dbReference>
<dbReference type="EMBL" id="CAADID010000025">
    <property type="protein sequence ID" value="VFR75135.1"/>
    <property type="molecule type" value="Genomic_DNA"/>
</dbReference>
<dbReference type="EMBL" id="CAADIG010000018">
    <property type="protein sequence ID" value="VFR44082.1"/>
    <property type="molecule type" value="Genomic_DNA"/>
</dbReference>